<organism evidence="2 3">
    <name type="scientific">Aspergillus sclerotialis</name>
    <dbReference type="NCBI Taxonomy" id="2070753"/>
    <lineage>
        <taxon>Eukaryota</taxon>
        <taxon>Fungi</taxon>
        <taxon>Dikarya</taxon>
        <taxon>Ascomycota</taxon>
        <taxon>Pezizomycotina</taxon>
        <taxon>Eurotiomycetes</taxon>
        <taxon>Eurotiomycetidae</taxon>
        <taxon>Eurotiales</taxon>
        <taxon>Aspergillaceae</taxon>
        <taxon>Aspergillus</taxon>
        <taxon>Aspergillus subgen. Polypaecilum</taxon>
    </lineage>
</organism>
<dbReference type="AlphaFoldDB" id="A0A3A2ZBY5"/>
<evidence type="ECO:0000256" key="1">
    <source>
        <dbReference type="SAM" id="Coils"/>
    </source>
</evidence>
<feature type="coiled-coil region" evidence="1">
    <location>
        <begin position="643"/>
        <end position="670"/>
    </location>
</feature>
<sequence>MQNIWSRVAPARSSCRCFSCWNSASEGVTARGTTAASKRRLRIANSVTALYSSVFFAATVADARAKDKRRAEWEEKIAAVNKQVSDLEDEEKRLLEALLRRRRPVIDYARRRMSPGLFPVRHYSTAPNLAYKKGYSLQSERPSDCNVFKEEDNKYLMNFSRTFEDAQDENGDVSDAYSFPPWVTGDELRVQAIQKLAVKQLAIRFLLRPSVSHTYEGNRMTYQGDNSLPRLNLNDLFLELNSVRHRIGRLKGSDDTPFDDLVEDLPLSRRQAAERRCEELDAEVAEDIGLCARHEMSLEELLLRLSNNLIQSPIPDRPKAFRLMITAFTEMRQNDLVYLILKTLLYHRFLIDTPLIIAIISFYSRVKDLSQFDFFLDTLRGEGCAVNLGRSAYYILRNVNGVQVTTPPIDNYLAVYERLITAALRFDQPHRADAWLQIVRRTGFMDNFNLLFAYMNFYAMRKDWQKGSETMRRALAFMASPDNHIGPKVERLIILMVHLCDSCRRFSVSHELIRAFVLSGFDVNAAIKQNGALFKRDSFRRRWKIADYQDHASQKRSLSEKCHTFLDIIYKRLGEPAMVGNNGYEPANDGFAPARKGPLRQRQAAAQLFQHSQNALTSTILGTFQHVNPNKFYAGHVEREGDLKNHSKQIKAMQNEIAELKSIVSQITQANDS</sequence>
<dbReference type="EMBL" id="MVGC01000285">
    <property type="protein sequence ID" value="RJE20679.1"/>
    <property type="molecule type" value="Genomic_DNA"/>
</dbReference>
<protein>
    <submittedName>
        <fullName evidence="2">Uncharacterized protein</fullName>
    </submittedName>
</protein>
<feature type="coiled-coil region" evidence="1">
    <location>
        <begin position="63"/>
        <end position="97"/>
    </location>
</feature>
<keyword evidence="1" id="KW-0175">Coiled coil</keyword>
<comment type="caution">
    <text evidence="2">The sequence shown here is derived from an EMBL/GenBank/DDBJ whole genome shotgun (WGS) entry which is preliminary data.</text>
</comment>
<gene>
    <name evidence="2" type="ORF">PHISCL_06978</name>
</gene>
<name>A0A3A2ZBY5_9EURO</name>
<dbReference type="OrthoDB" id="185373at2759"/>
<keyword evidence="3" id="KW-1185">Reference proteome</keyword>
<dbReference type="Proteomes" id="UP000266188">
    <property type="component" value="Unassembled WGS sequence"/>
</dbReference>
<evidence type="ECO:0000313" key="3">
    <source>
        <dbReference type="Proteomes" id="UP000266188"/>
    </source>
</evidence>
<accession>A0A3A2ZBY5</accession>
<dbReference type="STRING" id="2070753.A0A3A2ZBY5"/>
<proteinExistence type="predicted"/>
<evidence type="ECO:0000313" key="2">
    <source>
        <dbReference type="EMBL" id="RJE20679.1"/>
    </source>
</evidence>
<reference evidence="3" key="1">
    <citation type="submission" date="2017-02" db="EMBL/GenBank/DDBJ databases">
        <authorList>
            <person name="Tafer H."/>
            <person name="Lopandic K."/>
        </authorList>
    </citation>
    <scope>NUCLEOTIDE SEQUENCE [LARGE SCALE GENOMIC DNA]</scope>
    <source>
        <strain evidence="3">CBS 366.77</strain>
    </source>
</reference>